<dbReference type="PANTHER" id="PTHR34301:SF8">
    <property type="entry name" value="ATPASE DOMAIN-CONTAINING PROTEIN"/>
    <property type="match status" value="1"/>
</dbReference>
<dbReference type="SUPFAM" id="SSF52540">
    <property type="entry name" value="P-loop containing nucleoside triphosphate hydrolases"/>
    <property type="match status" value="1"/>
</dbReference>
<dbReference type="InterPro" id="IPR049945">
    <property type="entry name" value="AAA_22"/>
</dbReference>
<name>A0A704QZY1_SALER</name>
<organism evidence="3">
    <name type="scientific">Salmonella enterica</name>
    <name type="common">Salmonella choleraesuis</name>
    <dbReference type="NCBI Taxonomy" id="28901"/>
    <lineage>
        <taxon>Bacteria</taxon>
        <taxon>Pseudomonadati</taxon>
        <taxon>Pseudomonadota</taxon>
        <taxon>Gammaproteobacteria</taxon>
        <taxon>Enterobacterales</taxon>
        <taxon>Enterobacteriaceae</taxon>
        <taxon>Salmonella</taxon>
    </lineage>
</organism>
<reference evidence="3" key="1">
    <citation type="journal article" date="2018" name="Genome Biol.">
        <title>SKESA: strategic k-mer extension for scrupulous assemblies.</title>
        <authorList>
            <person name="Souvorov A."/>
            <person name="Agarwala R."/>
            <person name="Lipman D.J."/>
        </authorList>
    </citation>
    <scope>NUCLEOTIDE SEQUENCE</scope>
    <source>
        <strain evidence="3">CFSAN057139</strain>
    </source>
</reference>
<evidence type="ECO:0000259" key="2">
    <source>
        <dbReference type="Pfam" id="PF24390"/>
    </source>
</evidence>
<keyword evidence="3" id="KW-0547">Nucleotide-binding</keyword>
<feature type="domain" description="PRTase-CE" evidence="2">
    <location>
        <begin position="814"/>
        <end position="1077"/>
    </location>
</feature>
<feature type="domain" description="ORC1/DEAH AAA+ ATPase" evidence="1">
    <location>
        <begin position="424"/>
        <end position="566"/>
    </location>
</feature>
<comment type="caution">
    <text evidence="3">The sequence shown here is derived from an EMBL/GenBank/DDBJ whole genome shotgun (WGS) entry which is preliminary data.</text>
</comment>
<dbReference type="InterPro" id="IPR027417">
    <property type="entry name" value="P-loop_NTPase"/>
</dbReference>
<dbReference type="Gene3D" id="3.40.50.300">
    <property type="entry name" value="P-loop containing nucleotide triphosphate hydrolases"/>
    <property type="match status" value="1"/>
</dbReference>
<evidence type="ECO:0000313" key="3">
    <source>
        <dbReference type="EMBL" id="HAC8207470.1"/>
    </source>
</evidence>
<dbReference type="EMBL" id="DAAMUI010000022">
    <property type="protein sequence ID" value="HAC8207470.1"/>
    <property type="molecule type" value="Genomic_DNA"/>
</dbReference>
<dbReference type="Pfam" id="PF13401">
    <property type="entry name" value="AAA_22"/>
    <property type="match status" value="1"/>
</dbReference>
<proteinExistence type="predicted"/>
<protein>
    <submittedName>
        <fullName evidence="3">ATP-binding protein</fullName>
    </submittedName>
</protein>
<keyword evidence="3" id="KW-0067">ATP-binding</keyword>
<gene>
    <name evidence="3" type="ORF">G0G76_20945</name>
</gene>
<dbReference type="GO" id="GO:0005524">
    <property type="term" value="F:ATP binding"/>
    <property type="evidence" value="ECO:0007669"/>
    <property type="project" value="UniProtKB-KW"/>
</dbReference>
<dbReference type="GO" id="GO:0016887">
    <property type="term" value="F:ATP hydrolysis activity"/>
    <property type="evidence" value="ECO:0007669"/>
    <property type="project" value="InterPro"/>
</dbReference>
<dbReference type="InterPro" id="IPR056920">
    <property type="entry name" value="PRTase-CE"/>
</dbReference>
<sequence length="1080" mass="121853">MQDASTSITSEQEKINHILMLENEISFLSEGENASAACEAARDALVEAIKDLCSISGSYSGSNLERILGKVETATDGHRDVAIILIRCLSVDGLIPIDDTQSVIIRKLISLFETYVPDVLKLVRLDKKQNFEKINLIRTIHSTVCNNYAPLNQISGSLEEIASQKPTILKCLKHKGFQAYLQPFNFITIRAKIESLMEAIETHLSSTGADYKTSLDELERIITETDITIQSSTSFFTKKYATPLLSVIKDTVEAIKDTASEMLCSSIELQRKPPKSAEKKYPLHQVDRLIKIIIPFVNKGPGTAVDVNIEVDTGKESAIIFNNEQFRCGDVPPGNFAICLEANVLAATKKIDIILELNWKEIFGSNKSQIYEIVVEGQNEHVDWNQLENLEPYSLEVAEGDMFVGRDAKVKAIVNKLLKRPMTSTYVTGQKRIGKTSLAKAVINYLEEECKDFHCLYLEYGEYCSATPQKTLKSLGENIYNFMLGFIPGNHQQDPDFSESLADLNLTAKTLESKCPDKKFIIVLDEFDEIHPELYRSGPLAETFFANLRTLAARKNMAFLLVGGEKMPFIIGAQGDQLNKFSRETLDYFSRSSEWAEYIELIRKPVEGYLNWDDAAINKIFNITHGHPYYTKLLCSKIVSIAISERDTEIIESDVTNDMIYLLPELDTNSFAHLWKDGISSERDQAEVIELKRLRLLVSIGRSIREHKRNEEDIKLKATFSQLLDHEISPLITDFQRREIIYENKKDLFFTIPLFENWLTEYGLNKLITSTLGDELEAGIKKAEDKAHVTSGEIQQLIEDWPLYRAQKIDGERVRAWLDQIPDILSQRLAFKLLKNLRFIRPVEIDEYLKDAHTKLVKKVVGVSTIYRKTDRRSDFILTFCDGVGKSGSQYARIYAKNNAIATSSILDPTALVKKLKNLDADSQLPKAIVLVDDVIGSGETLSSGINNLLELIGEQLITLKIPMLVITIVGTEDGESVVNSTLKKHSEDNELYIAELLNHSNYAFIKENLNFWENEEEMHRAKSLCLGLGAKLYKKPLGYNDQGLLLVLPETCPNNSLPILFQTKVGANAWNPLFPRPVS</sequence>
<evidence type="ECO:0000259" key="1">
    <source>
        <dbReference type="Pfam" id="PF13401"/>
    </source>
</evidence>
<reference evidence="3" key="2">
    <citation type="submission" date="2018-12" db="EMBL/GenBank/DDBJ databases">
        <authorList>
            <consortium name="NCBI Pathogen Detection Project"/>
        </authorList>
    </citation>
    <scope>NUCLEOTIDE SEQUENCE</scope>
    <source>
        <strain evidence="3">CFSAN057139</strain>
    </source>
</reference>
<dbReference type="AlphaFoldDB" id="A0A704QZY1"/>
<dbReference type="PANTHER" id="PTHR34301">
    <property type="entry name" value="DNA-BINDING PROTEIN-RELATED"/>
    <property type="match status" value="1"/>
</dbReference>
<accession>A0A704QZY1</accession>
<dbReference type="Pfam" id="PF24390">
    <property type="entry name" value="PRTase-CE"/>
    <property type="match status" value="1"/>
</dbReference>